<keyword evidence="3" id="KW-0068">Autocatalytic cleavage</keyword>
<dbReference type="GO" id="GO:0008295">
    <property type="term" value="P:spermidine biosynthetic process"/>
    <property type="evidence" value="ECO:0007669"/>
    <property type="project" value="UniProtKB-KW"/>
</dbReference>
<evidence type="ECO:0000256" key="6">
    <source>
        <dbReference type="ARBA" id="ARBA00023145"/>
    </source>
</evidence>
<dbReference type="InterPro" id="IPR002723">
    <property type="entry name" value="BpsA_C"/>
</dbReference>
<proteinExistence type="predicted"/>
<dbReference type="SUPFAM" id="SSF53335">
    <property type="entry name" value="S-adenosyl-L-methionine-dependent methyltransferases"/>
    <property type="match status" value="1"/>
</dbReference>
<dbReference type="Pfam" id="PF02675">
    <property type="entry name" value="AdoMet_dc"/>
    <property type="match status" value="1"/>
</dbReference>
<dbReference type="GO" id="GO:0008168">
    <property type="term" value="F:methyltransferase activity"/>
    <property type="evidence" value="ECO:0007669"/>
    <property type="project" value="UniProtKB-KW"/>
</dbReference>
<dbReference type="PROSITE" id="PS00092">
    <property type="entry name" value="N6_MTASE"/>
    <property type="match status" value="1"/>
</dbReference>
<dbReference type="InterPro" id="IPR002052">
    <property type="entry name" value="DNA_methylase_N6_adenine_CS"/>
</dbReference>
<gene>
    <name evidence="11" type="ORF">ENN92_00855</name>
</gene>
<evidence type="ECO:0000256" key="7">
    <source>
        <dbReference type="ARBA" id="ARBA00023239"/>
    </source>
</evidence>
<evidence type="ECO:0000256" key="3">
    <source>
        <dbReference type="ARBA" id="ARBA00022813"/>
    </source>
</evidence>
<evidence type="ECO:0000256" key="5">
    <source>
        <dbReference type="ARBA" id="ARBA00023115"/>
    </source>
</evidence>
<dbReference type="InterPro" id="IPR051720">
    <property type="entry name" value="rRNA_MeTrfase/Polyamine_Synth"/>
</dbReference>
<dbReference type="Proteomes" id="UP000886066">
    <property type="component" value="Unassembled WGS sequence"/>
</dbReference>
<keyword evidence="8" id="KW-0704">Schiff base</keyword>
<comment type="cofactor">
    <cofactor evidence="1">
        <name>pyruvate</name>
        <dbReference type="ChEBI" id="CHEBI:15361"/>
    </cofactor>
</comment>
<keyword evidence="11" id="KW-0489">Methyltransferase</keyword>
<dbReference type="Gene3D" id="3.40.50.150">
    <property type="entry name" value="Vaccinia Virus protein VP39"/>
    <property type="match status" value="1"/>
</dbReference>
<dbReference type="GO" id="GO:0003676">
    <property type="term" value="F:nucleic acid binding"/>
    <property type="evidence" value="ECO:0007669"/>
    <property type="project" value="InterPro"/>
</dbReference>
<keyword evidence="9" id="KW-0670">Pyruvate</keyword>
<feature type="non-terminal residue" evidence="11">
    <location>
        <position position="1"/>
    </location>
</feature>
<dbReference type="PANTHER" id="PTHR23290">
    <property type="entry name" value="RRNA N6-ADENOSINE-METHYLTRANSFERASE METTL5"/>
    <property type="match status" value="1"/>
</dbReference>
<organism evidence="11">
    <name type="scientific">candidate division WWE3 bacterium</name>
    <dbReference type="NCBI Taxonomy" id="2053526"/>
    <lineage>
        <taxon>Bacteria</taxon>
        <taxon>Katanobacteria</taxon>
    </lineage>
</organism>
<evidence type="ECO:0000256" key="1">
    <source>
        <dbReference type="ARBA" id="ARBA00001928"/>
    </source>
</evidence>
<dbReference type="Gene3D" id="3.60.90.10">
    <property type="entry name" value="S-adenosylmethionine decarboxylase"/>
    <property type="match status" value="1"/>
</dbReference>
<dbReference type="EMBL" id="DSDM01000051">
    <property type="protein sequence ID" value="HDQ88684.1"/>
    <property type="molecule type" value="Genomic_DNA"/>
</dbReference>
<dbReference type="InterPro" id="IPR003826">
    <property type="entry name" value="AdoMetDC_fam_prok"/>
</dbReference>
<keyword evidence="11" id="KW-0808">Transferase</keyword>
<protein>
    <submittedName>
        <fullName evidence="11">Methyltransferase</fullName>
    </submittedName>
</protein>
<dbReference type="SUPFAM" id="SSF56276">
    <property type="entry name" value="S-adenosylmethionine decarboxylase"/>
    <property type="match status" value="1"/>
</dbReference>
<dbReference type="Pfam" id="PF01861">
    <property type="entry name" value="BpsA_C"/>
    <property type="match status" value="1"/>
</dbReference>
<dbReference type="GO" id="GO:0032259">
    <property type="term" value="P:methylation"/>
    <property type="evidence" value="ECO:0007669"/>
    <property type="project" value="UniProtKB-KW"/>
</dbReference>
<name>A0A7C1DGA8_UNCKA</name>
<evidence type="ECO:0000259" key="10">
    <source>
        <dbReference type="Pfam" id="PF01861"/>
    </source>
</evidence>
<reference evidence="11" key="1">
    <citation type="journal article" date="2020" name="mSystems">
        <title>Genome- and Community-Level Interaction Insights into Carbon Utilization and Element Cycling Functions of Hydrothermarchaeota in Hydrothermal Sediment.</title>
        <authorList>
            <person name="Zhou Z."/>
            <person name="Liu Y."/>
            <person name="Xu W."/>
            <person name="Pan J."/>
            <person name="Luo Z.H."/>
            <person name="Li M."/>
        </authorList>
    </citation>
    <scope>NUCLEOTIDE SEQUENCE [LARGE SCALE GENOMIC DNA]</scope>
    <source>
        <strain evidence="11">SpSt-1219</strain>
    </source>
</reference>
<evidence type="ECO:0000256" key="9">
    <source>
        <dbReference type="ARBA" id="ARBA00023317"/>
    </source>
</evidence>
<accession>A0A7C1DGA8</accession>
<feature type="domain" description="N(4)-bis(aminopropyl)spermidine synthase C-terminal" evidence="10">
    <location>
        <begin position="79"/>
        <end position="262"/>
    </location>
</feature>
<evidence type="ECO:0000256" key="8">
    <source>
        <dbReference type="ARBA" id="ARBA00023270"/>
    </source>
</evidence>
<evidence type="ECO:0000256" key="4">
    <source>
        <dbReference type="ARBA" id="ARBA00023066"/>
    </source>
</evidence>
<dbReference type="InterPro" id="IPR016067">
    <property type="entry name" value="S-AdoMet_deCO2ase_core"/>
</dbReference>
<dbReference type="PANTHER" id="PTHR23290:SF0">
    <property type="entry name" value="RRNA N6-ADENOSINE-METHYLTRANSFERASE METTL5"/>
    <property type="match status" value="1"/>
</dbReference>
<keyword evidence="6" id="KW-0865">Zymogen</keyword>
<comment type="caution">
    <text evidence="11">The sequence shown here is derived from an EMBL/GenBank/DDBJ whole genome shotgun (WGS) entry which is preliminary data.</text>
</comment>
<evidence type="ECO:0000313" key="11">
    <source>
        <dbReference type="EMBL" id="HDQ88684.1"/>
    </source>
</evidence>
<keyword evidence="2" id="KW-0210">Decarboxylase</keyword>
<keyword evidence="7" id="KW-0456">Lyase</keyword>
<dbReference type="InterPro" id="IPR029063">
    <property type="entry name" value="SAM-dependent_MTases_sf"/>
</dbReference>
<dbReference type="AlphaFoldDB" id="A0A7C1DGA8"/>
<dbReference type="GO" id="GO:0004014">
    <property type="term" value="F:adenosylmethionine decarboxylase activity"/>
    <property type="evidence" value="ECO:0007669"/>
    <property type="project" value="InterPro"/>
</dbReference>
<evidence type="ECO:0000256" key="2">
    <source>
        <dbReference type="ARBA" id="ARBA00022793"/>
    </source>
</evidence>
<sequence length="403" mass="45994">TNSDLIRKTGLPKETLKRFKSSISNSLKEPNSEEILLKLEFSSFLNELSIHPYKWTLIEYPESSLVKELKEIRGTYFLEPKREYDQFFATEETSVAKGQIIKDKSGLKGKRVALLGDDDLLSVVLGLMGDAYEQITVLDIDKDLLKTIDSIVADKKLSNIRTEYLDARKPLRPELLSRTDLVVIDPPYTYNGVKLFLNQGLSLIGNVSNKEIYLYYGNSFKSPEKTLQIQELLSTYNLLIKDKIENFAKYYGAESIGSASSLYILQTLSSTKIPTVNEKITDIYTHQTSHTGKFPYVEHYVFKLYDVPQQLLKSKSQLQQALGKFCQWHKLRVINTEITRFPGGGLTFNYTLASSNLTVHTWPELGALHFVLVTCAQVSKTEKFYENLHLLFKTEKITIAKIE</sequence>
<keyword evidence="5" id="KW-0620">Polyamine biosynthesis</keyword>
<keyword evidence="4" id="KW-0745">Spermidine biosynthesis</keyword>